<gene>
    <name evidence="1" type="ORF">RIMI_LOCUS22245715</name>
</gene>
<dbReference type="Pfam" id="PF15766">
    <property type="entry name" value="DUF4695"/>
    <property type="match status" value="1"/>
</dbReference>
<dbReference type="EMBL" id="CAUEEQ010078346">
    <property type="protein sequence ID" value="CAJ0967470.1"/>
    <property type="molecule type" value="Genomic_DNA"/>
</dbReference>
<keyword evidence="2" id="KW-1185">Reference proteome</keyword>
<evidence type="ECO:0000313" key="2">
    <source>
        <dbReference type="Proteomes" id="UP001176940"/>
    </source>
</evidence>
<accession>A0ABN9MT29</accession>
<dbReference type="Proteomes" id="UP001176940">
    <property type="component" value="Unassembled WGS sequence"/>
</dbReference>
<protein>
    <submittedName>
        <fullName evidence="1">Uncharacterized protein</fullName>
    </submittedName>
</protein>
<organism evidence="1 2">
    <name type="scientific">Ranitomeya imitator</name>
    <name type="common">mimic poison frog</name>
    <dbReference type="NCBI Taxonomy" id="111125"/>
    <lineage>
        <taxon>Eukaryota</taxon>
        <taxon>Metazoa</taxon>
        <taxon>Chordata</taxon>
        <taxon>Craniata</taxon>
        <taxon>Vertebrata</taxon>
        <taxon>Euteleostomi</taxon>
        <taxon>Amphibia</taxon>
        <taxon>Batrachia</taxon>
        <taxon>Anura</taxon>
        <taxon>Neobatrachia</taxon>
        <taxon>Hyloidea</taxon>
        <taxon>Dendrobatidae</taxon>
        <taxon>Dendrobatinae</taxon>
        <taxon>Ranitomeya</taxon>
    </lineage>
</organism>
<dbReference type="InterPro" id="IPR031521">
    <property type="entry name" value="DUF4695"/>
</dbReference>
<name>A0ABN9MT29_9NEOB</name>
<reference evidence="1" key="1">
    <citation type="submission" date="2023-07" db="EMBL/GenBank/DDBJ databases">
        <authorList>
            <person name="Stuckert A."/>
        </authorList>
    </citation>
    <scope>NUCLEOTIDE SEQUENCE</scope>
</reference>
<evidence type="ECO:0000313" key="1">
    <source>
        <dbReference type="EMBL" id="CAJ0967470.1"/>
    </source>
</evidence>
<comment type="caution">
    <text evidence="1">The sequence shown here is derived from an EMBL/GenBank/DDBJ whole genome shotgun (WGS) entry which is preliminary data.</text>
</comment>
<proteinExistence type="predicted"/>
<sequence>MALGRIKCCFPFIALFNSHKIIRPSKIYLGEPTSPFNPSKQIRQQRQRILKFDCDLIKKAPLPIDLKISAQDPLNNPSQSSILGFPSHSNLFSSSMSGPQAEDHLCTYEEAMQCSSYLEEEFPLPSKTKGALRKHRGRRLKSQILSFEEIQEVEEEGASPTEEENARRTFLQSLESLRRISNLTHLHKGKLLRYKTSQDSSDSDSGM</sequence>
<dbReference type="PANTHER" id="PTHR40250">
    <property type="entry name" value="CHROMOSOME 11 OPEN READING FRAME 96"/>
    <property type="match status" value="1"/>
</dbReference>
<dbReference type="PANTHER" id="PTHR40250:SF1">
    <property type="entry name" value="SI:CH1073-281M9.1"/>
    <property type="match status" value="1"/>
</dbReference>